<evidence type="ECO:0000259" key="2">
    <source>
        <dbReference type="Pfam" id="PF13439"/>
    </source>
</evidence>
<dbReference type="HOGENOM" id="CLU_807774_0_0_9"/>
<proteinExistence type="predicted"/>
<dbReference type="GO" id="GO:0016757">
    <property type="term" value="F:glycosyltransferase activity"/>
    <property type="evidence" value="ECO:0007669"/>
    <property type="project" value="UniProtKB-KW"/>
</dbReference>
<dbReference type="EMBL" id="ACCF01000116">
    <property type="protein sequence ID" value="EEF67785.1"/>
    <property type="molecule type" value="Genomic_DNA"/>
</dbReference>
<dbReference type="Gene3D" id="3.40.50.2000">
    <property type="entry name" value="Glycogen Phosphorylase B"/>
    <property type="match status" value="2"/>
</dbReference>
<reference evidence="3 4" key="1">
    <citation type="submission" date="2008-12" db="EMBL/GenBank/DDBJ databases">
        <authorList>
            <person name="Fulton L."/>
            <person name="Clifton S."/>
            <person name="Fulton B."/>
            <person name="Xu J."/>
            <person name="Minx P."/>
            <person name="Pepin K.H."/>
            <person name="Johnson M."/>
            <person name="Bhonagiri V."/>
            <person name="Nash W.E."/>
            <person name="Mardis E.R."/>
            <person name="Wilson R.K."/>
        </authorList>
    </citation>
    <scope>NUCLEOTIDE SEQUENCE [LARGE SCALE GENOMIC DNA]</scope>
    <source>
        <strain evidence="3 4">DSM 12042</strain>
    </source>
</reference>
<evidence type="ECO:0000313" key="3">
    <source>
        <dbReference type="EMBL" id="EEF67785.1"/>
    </source>
</evidence>
<dbReference type="eggNOG" id="COG0438">
    <property type="taxonomic scope" value="Bacteria"/>
</dbReference>
<sequence>QQLLDENEIPYIFIPTVNWIIPDHPKSFFRRLEYIVRVITKPIAIFCNIIAEKIYQKTIINEKIDIVHLNTSYIYVPAQAAIKCDVPVIWHLREFLEEDQSKRIWNRKKGYQLINKANKIVTISNSLFDKYKNIFDDSKLVKIYNGIDDKQYAALDHVILNEEKIKILMVGTINKSKGQIQAIKACEVLVNRGFSNFELTIVGGMSKYANCLKEIVDKKNLKKYIKFAGLQKNTSKFYKSSDVVLVCSKYEAFGRVTVEAMMAGCLVIGANSGGTIELIEDGSTGVLFESGDYVDLVNKMIYVIENKNNAKKIAKNGRNVALQCFTALINASNIRNLYLDIKK</sequence>
<evidence type="ECO:0000313" key="4">
    <source>
        <dbReference type="Proteomes" id="UP000005950"/>
    </source>
</evidence>
<dbReference type="STRING" id="545696.HOLDEFILI_02048"/>
<keyword evidence="3" id="KW-0328">Glycosyltransferase</keyword>
<dbReference type="RefSeq" id="WP_006059236.1">
    <property type="nucleotide sequence ID" value="NZ_GG657556.1"/>
</dbReference>
<dbReference type="CDD" id="cd03801">
    <property type="entry name" value="GT4_PimA-like"/>
    <property type="match status" value="1"/>
</dbReference>
<accession>B9Y8A1</accession>
<protein>
    <submittedName>
        <fullName evidence="3">Glycosyltransferase, group 1 family protein</fullName>
        <ecNumber evidence="3">2.4.-.-</ecNumber>
    </submittedName>
</protein>
<dbReference type="InterPro" id="IPR028098">
    <property type="entry name" value="Glyco_trans_4-like_N"/>
</dbReference>
<feature type="domain" description="Glycosyltransferase subfamily 4-like N-terminal" evidence="2">
    <location>
        <begin position="54"/>
        <end position="150"/>
    </location>
</feature>
<dbReference type="Pfam" id="PF13439">
    <property type="entry name" value="Glyco_transf_4"/>
    <property type="match status" value="1"/>
</dbReference>
<feature type="domain" description="Glycosyl transferase family 1" evidence="1">
    <location>
        <begin position="160"/>
        <end position="319"/>
    </location>
</feature>
<evidence type="ECO:0000259" key="1">
    <source>
        <dbReference type="Pfam" id="PF00534"/>
    </source>
</evidence>
<name>B9Y8A1_9FIRM</name>
<dbReference type="EC" id="2.4.-.-" evidence="3"/>
<gene>
    <name evidence="3" type="ORF">HOLDEFILI_02048</name>
</gene>
<dbReference type="InterPro" id="IPR001296">
    <property type="entry name" value="Glyco_trans_1"/>
</dbReference>
<organism evidence="3 4">
    <name type="scientific">Holdemania filiformis DSM 12042</name>
    <dbReference type="NCBI Taxonomy" id="545696"/>
    <lineage>
        <taxon>Bacteria</taxon>
        <taxon>Bacillati</taxon>
        <taxon>Bacillota</taxon>
        <taxon>Erysipelotrichia</taxon>
        <taxon>Erysipelotrichales</taxon>
        <taxon>Erysipelotrichaceae</taxon>
        <taxon>Holdemania</taxon>
    </lineage>
</organism>
<dbReference type="AlphaFoldDB" id="B9Y8A1"/>
<feature type="non-terminal residue" evidence="3">
    <location>
        <position position="1"/>
    </location>
</feature>
<dbReference type="Pfam" id="PF00534">
    <property type="entry name" value="Glycos_transf_1"/>
    <property type="match status" value="1"/>
</dbReference>
<reference evidence="3 4" key="2">
    <citation type="submission" date="2009-02" db="EMBL/GenBank/DDBJ databases">
        <title>Draft genome sequence of Holdemania filiformis DSM 12042.</title>
        <authorList>
            <person name="Sudarsanam P."/>
            <person name="Ley R."/>
            <person name="Guruge J."/>
            <person name="Turnbaugh P.J."/>
            <person name="Mahowald M."/>
            <person name="Liep D."/>
            <person name="Gordon J."/>
        </authorList>
    </citation>
    <scope>NUCLEOTIDE SEQUENCE [LARGE SCALE GENOMIC DNA]</scope>
    <source>
        <strain evidence="3 4">DSM 12042</strain>
    </source>
</reference>
<dbReference type="PANTHER" id="PTHR12526:SF627">
    <property type="entry name" value="D-RHAMNOSYLTRANSFERASE WBPZ"/>
    <property type="match status" value="1"/>
</dbReference>
<keyword evidence="3" id="KW-0808">Transferase</keyword>
<dbReference type="PANTHER" id="PTHR12526">
    <property type="entry name" value="GLYCOSYLTRANSFERASE"/>
    <property type="match status" value="1"/>
</dbReference>
<dbReference type="SUPFAM" id="SSF53756">
    <property type="entry name" value="UDP-Glycosyltransferase/glycogen phosphorylase"/>
    <property type="match status" value="1"/>
</dbReference>
<dbReference type="Proteomes" id="UP000005950">
    <property type="component" value="Unassembled WGS sequence"/>
</dbReference>
<comment type="caution">
    <text evidence="3">The sequence shown here is derived from an EMBL/GenBank/DDBJ whole genome shotgun (WGS) entry which is preliminary data.</text>
</comment>